<dbReference type="EMBL" id="CP060203">
    <property type="protein sequence ID" value="QNS42743.1"/>
    <property type="molecule type" value="Genomic_DNA"/>
</dbReference>
<gene>
    <name evidence="1" type="ORF">H0S70_09585</name>
</gene>
<accession>A0A7H1E0I5</accession>
<dbReference type="InterPro" id="IPR012657">
    <property type="entry name" value="23S_rRNA-intervening_sequence"/>
</dbReference>
<dbReference type="AlphaFoldDB" id="A0A7H1E0I5"/>
<reference evidence="1 2" key="1">
    <citation type="submission" date="2020-07" db="EMBL/GenBank/DDBJ databases">
        <title>Complete genome and description of Chryseobacterium manosquense strain Marseille-Q2069 sp. nov.</title>
        <authorList>
            <person name="Boxberger M."/>
        </authorList>
    </citation>
    <scope>NUCLEOTIDE SEQUENCE [LARGE SCALE GENOMIC DNA]</scope>
    <source>
        <strain evidence="1 2">Marseille-Q2069</strain>
    </source>
</reference>
<proteinExistence type="predicted"/>
<evidence type="ECO:0000313" key="2">
    <source>
        <dbReference type="Proteomes" id="UP000516438"/>
    </source>
</evidence>
<dbReference type="InterPro" id="IPR036583">
    <property type="entry name" value="23S_rRNA_IVS_sf"/>
</dbReference>
<sequence length="118" mass="13713">MTSHKDLKVWKESMILVEKIYDLTRTFPDEEKYVLVPQIRRCSISVPSNIAEGFARKGNKELLQFLFIALGSLSELETQIEIASRLRYCKDISEIINHIKFIRVMLSRLITSIKNKPS</sequence>
<dbReference type="PANTHER" id="PTHR38471:SF2">
    <property type="entry name" value="FOUR HELIX BUNDLE PROTEIN"/>
    <property type="match status" value="1"/>
</dbReference>
<dbReference type="Gene3D" id="1.20.1440.60">
    <property type="entry name" value="23S rRNA-intervening sequence"/>
    <property type="match status" value="1"/>
</dbReference>
<name>A0A7H1E0I5_9FLAO</name>
<evidence type="ECO:0000313" key="1">
    <source>
        <dbReference type="EMBL" id="QNS42743.1"/>
    </source>
</evidence>
<organism evidence="1 2">
    <name type="scientific">Chryseobacterium manosquense</name>
    <dbReference type="NCBI Taxonomy" id="2754694"/>
    <lineage>
        <taxon>Bacteria</taxon>
        <taxon>Pseudomonadati</taxon>
        <taxon>Bacteroidota</taxon>
        <taxon>Flavobacteriia</taxon>
        <taxon>Flavobacteriales</taxon>
        <taxon>Weeksellaceae</taxon>
        <taxon>Chryseobacterium group</taxon>
        <taxon>Chryseobacterium</taxon>
    </lineage>
</organism>
<protein>
    <submittedName>
        <fullName evidence="1">Four helix bundle protein</fullName>
    </submittedName>
</protein>
<dbReference type="KEGG" id="cmaq:H0S70_09585"/>
<dbReference type="NCBIfam" id="TIGR02436">
    <property type="entry name" value="four helix bundle protein"/>
    <property type="match status" value="1"/>
</dbReference>
<dbReference type="Proteomes" id="UP000516438">
    <property type="component" value="Chromosome"/>
</dbReference>
<dbReference type="SUPFAM" id="SSF158446">
    <property type="entry name" value="IVS-encoded protein-like"/>
    <property type="match status" value="1"/>
</dbReference>
<dbReference type="PANTHER" id="PTHR38471">
    <property type="entry name" value="FOUR HELIX BUNDLE PROTEIN"/>
    <property type="match status" value="1"/>
</dbReference>
<dbReference type="Pfam" id="PF05635">
    <property type="entry name" value="23S_rRNA_IVP"/>
    <property type="match status" value="1"/>
</dbReference>
<keyword evidence="2" id="KW-1185">Reference proteome</keyword>
<dbReference type="CDD" id="cd16377">
    <property type="entry name" value="23S_rRNA_IVP_like"/>
    <property type="match status" value="1"/>
</dbReference>